<organism evidence="2 3">
    <name type="scientific">Rhodohalobacter barkolensis</name>
    <dbReference type="NCBI Taxonomy" id="2053187"/>
    <lineage>
        <taxon>Bacteria</taxon>
        <taxon>Pseudomonadati</taxon>
        <taxon>Balneolota</taxon>
        <taxon>Balneolia</taxon>
        <taxon>Balneolales</taxon>
        <taxon>Balneolaceae</taxon>
        <taxon>Rhodohalobacter</taxon>
    </lineage>
</organism>
<dbReference type="InterPro" id="IPR029058">
    <property type="entry name" value="AB_hydrolase_fold"/>
</dbReference>
<name>A0A2N0VE12_9BACT</name>
<dbReference type="PANTHER" id="PTHR11614">
    <property type="entry name" value="PHOSPHOLIPASE-RELATED"/>
    <property type="match status" value="1"/>
</dbReference>
<reference evidence="2 3" key="1">
    <citation type="submission" date="2017-11" db="EMBL/GenBank/DDBJ databases">
        <title>Rhodohalobacter 15182 sp. nov., isolated from a salt lake.</title>
        <authorList>
            <person name="Han S."/>
        </authorList>
    </citation>
    <scope>NUCLEOTIDE SEQUENCE [LARGE SCALE GENOMIC DNA]</scope>
    <source>
        <strain evidence="2 3">15182</strain>
    </source>
</reference>
<dbReference type="SUPFAM" id="SSF53474">
    <property type="entry name" value="alpha/beta-Hydrolases"/>
    <property type="match status" value="1"/>
</dbReference>
<comment type="caution">
    <text evidence="2">The sequence shown here is derived from an EMBL/GenBank/DDBJ whole genome shotgun (WGS) entry which is preliminary data.</text>
</comment>
<dbReference type="Pfam" id="PF12146">
    <property type="entry name" value="Hydrolase_4"/>
    <property type="match status" value="1"/>
</dbReference>
<evidence type="ECO:0000313" key="2">
    <source>
        <dbReference type="EMBL" id="PKD42400.1"/>
    </source>
</evidence>
<proteinExistence type="predicted"/>
<dbReference type="InterPro" id="IPR051044">
    <property type="entry name" value="MAG_DAG_Lipase"/>
</dbReference>
<feature type="domain" description="Serine aminopeptidase S33" evidence="1">
    <location>
        <begin position="43"/>
        <end position="133"/>
    </location>
</feature>
<dbReference type="Proteomes" id="UP000233398">
    <property type="component" value="Unassembled WGS sequence"/>
</dbReference>
<evidence type="ECO:0000313" key="3">
    <source>
        <dbReference type="Proteomes" id="UP000233398"/>
    </source>
</evidence>
<protein>
    <submittedName>
        <fullName evidence="2">Osmotically inducible protein OsmC</fullName>
    </submittedName>
</protein>
<accession>A0A2N0VE12</accession>
<dbReference type="Gene3D" id="3.40.50.1820">
    <property type="entry name" value="alpha/beta hydrolase"/>
    <property type="match status" value="1"/>
</dbReference>
<sequence length="251" mass="27628">METKKIEFQGAFGDTLAAKIDIPEGEHKACALFAHCFTCSKNLKAVGNIAKALNRKGVAVFRFDFTGLGDSDGSFEDTNFSSNVDDLIAASGYMEKEMSSPSILIGHSLGGAAVIQAAHRLESVKAVATIGAPSNPKHVEKHFELKRDEIEQEGSAIVTLAGRPFRIKKQFLDDLEKSKMDKYILELDRALMVMHSPLDDTVGIDNAAHIYKTAKHPKSFLSMHEADHLLMEETYSRYAGSMIAEWSSIYL</sequence>
<keyword evidence="3" id="KW-1185">Reference proteome</keyword>
<dbReference type="OrthoDB" id="9791538at2"/>
<dbReference type="EMBL" id="PISP01000007">
    <property type="protein sequence ID" value="PKD42400.1"/>
    <property type="molecule type" value="Genomic_DNA"/>
</dbReference>
<dbReference type="AlphaFoldDB" id="A0A2N0VE12"/>
<gene>
    <name evidence="2" type="ORF">CWD77_15275</name>
</gene>
<dbReference type="RefSeq" id="WP_101074475.1">
    <property type="nucleotide sequence ID" value="NZ_PISP01000007.1"/>
</dbReference>
<dbReference type="InterPro" id="IPR022742">
    <property type="entry name" value="Hydrolase_4"/>
</dbReference>
<evidence type="ECO:0000259" key="1">
    <source>
        <dbReference type="Pfam" id="PF12146"/>
    </source>
</evidence>